<feature type="transmembrane region" description="Helical" evidence="7">
    <location>
        <begin position="25"/>
        <end position="42"/>
    </location>
</feature>
<dbReference type="RefSeq" id="WP_229774022.1">
    <property type="nucleotide sequence ID" value="NZ_BMPG01000002.1"/>
</dbReference>
<dbReference type="PROSITE" id="PS50928">
    <property type="entry name" value="ABC_TM1"/>
    <property type="match status" value="1"/>
</dbReference>
<keyword evidence="5 7" id="KW-1133">Transmembrane helix</keyword>
<organism evidence="10 11">
    <name type="scientific">Halocalculus aciditolerans</name>
    <dbReference type="NCBI Taxonomy" id="1383812"/>
    <lineage>
        <taxon>Archaea</taxon>
        <taxon>Methanobacteriati</taxon>
        <taxon>Methanobacteriota</taxon>
        <taxon>Stenosarchaea group</taxon>
        <taxon>Halobacteria</taxon>
        <taxon>Halobacteriales</taxon>
        <taxon>Halobacteriaceae</taxon>
        <taxon>Halocalculus</taxon>
    </lineage>
</organism>
<feature type="transmembrane region" description="Helical" evidence="7">
    <location>
        <begin position="139"/>
        <end position="165"/>
    </location>
</feature>
<feature type="compositionally biased region" description="Gly residues" evidence="8">
    <location>
        <begin position="1"/>
        <end position="11"/>
    </location>
</feature>
<dbReference type="AlphaFoldDB" id="A0A830FCR3"/>
<keyword evidence="4 7" id="KW-0812">Transmembrane</keyword>
<proteinExistence type="inferred from homology"/>
<dbReference type="PANTHER" id="PTHR30151:SF0">
    <property type="entry name" value="ABC TRANSPORTER PERMEASE PROTEIN MJ0413-RELATED"/>
    <property type="match status" value="1"/>
</dbReference>
<sequence>MSERGTVGGRAPGVDRGASTTRQRVARGAAGTVAFLCVWWAAATQFPIYLLPGPVEVATAFGRQVASTATYTVPFTGTDVALSAVVTHLLQSLQHYLPGLFIGSTLGVLLGVLVGWFALVDDALTPVIRVLRPIPPLAWVAFAIVWFGIGHTGATFIVSIGAFWITFYNALSGVESVDREVLEAAASLGVHDHATMIRKVVLPAASPGIFTGLRTSIGQCWMIVVAAELVGPPGVGEEILIAAQNLALDVSVAYMLVISAVFLASDAAFRAVERGVLAWRT</sequence>
<name>A0A830FCR3_9EURY</name>
<protein>
    <recommendedName>
        <fullName evidence="9">ABC transmembrane type-1 domain-containing protein</fullName>
    </recommendedName>
</protein>
<dbReference type="CDD" id="cd06261">
    <property type="entry name" value="TM_PBP2"/>
    <property type="match status" value="1"/>
</dbReference>
<keyword evidence="3" id="KW-1003">Cell membrane</keyword>
<keyword evidence="6 7" id="KW-0472">Membrane</keyword>
<evidence type="ECO:0000256" key="4">
    <source>
        <dbReference type="ARBA" id="ARBA00022692"/>
    </source>
</evidence>
<dbReference type="GO" id="GO:0005886">
    <property type="term" value="C:plasma membrane"/>
    <property type="evidence" value="ECO:0007669"/>
    <property type="project" value="UniProtKB-SubCell"/>
</dbReference>
<accession>A0A830FCR3</accession>
<evidence type="ECO:0000256" key="1">
    <source>
        <dbReference type="ARBA" id="ARBA00004651"/>
    </source>
</evidence>
<dbReference type="InterPro" id="IPR000515">
    <property type="entry name" value="MetI-like"/>
</dbReference>
<evidence type="ECO:0000256" key="3">
    <source>
        <dbReference type="ARBA" id="ARBA00022475"/>
    </source>
</evidence>
<feature type="region of interest" description="Disordered" evidence="8">
    <location>
        <begin position="1"/>
        <end position="21"/>
    </location>
</feature>
<feature type="transmembrane region" description="Helical" evidence="7">
    <location>
        <begin position="252"/>
        <end position="272"/>
    </location>
</feature>
<evidence type="ECO:0000256" key="8">
    <source>
        <dbReference type="SAM" id="MobiDB-lite"/>
    </source>
</evidence>
<evidence type="ECO:0000256" key="2">
    <source>
        <dbReference type="ARBA" id="ARBA00022448"/>
    </source>
</evidence>
<dbReference type="Proteomes" id="UP000607197">
    <property type="component" value="Unassembled WGS sequence"/>
</dbReference>
<evidence type="ECO:0000259" key="9">
    <source>
        <dbReference type="PROSITE" id="PS50928"/>
    </source>
</evidence>
<feature type="domain" description="ABC transmembrane type-1" evidence="9">
    <location>
        <begin position="89"/>
        <end position="269"/>
    </location>
</feature>
<feature type="transmembrane region" description="Helical" evidence="7">
    <location>
        <begin position="96"/>
        <end position="119"/>
    </location>
</feature>
<dbReference type="PANTHER" id="PTHR30151">
    <property type="entry name" value="ALKANE SULFONATE ABC TRANSPORTER-RELATED, MEMBRANE SUBUNIT"/>
    <property type="match status" value="1"/>
</dbReference>
<keyword evidence="11" id="KW-1185">Reference proteome</keyword>
<dbReference type="EMBL" id="BMPG01000002">
    <property type="protein sequence ID" value="GGL61973.1"/>
    <property type="molecule type" value="Genomic_DNA"/>
</dbReference>
<evidence type="ECO:0000256" key="5">
    <source>
        <dbReference type="ARBA" id="ARBA00022989"/>
    </source>
</evidence>
<dbReference type="InterPro" id="IPR035906">
    <property type="entry name" value="MetI-like_sf"/>
</dbReference>
<evidence type="ECO:0000256" key="7">
    <source>
        <dbReference type="RuleBase" id="RU363032"/>
    </source>
</evidence>
<dbReference type="GO" id="GO:0055085">
    <property type="term" value="P:transmembrane transport"/>
    <property type="evidence" value="ECO:0007669"/>
    <property type="project" value="InterPro"/>
</dbReference>
<comment type="similarity">
    <text evidence="7">Belongs to the binding-protein-dependent transport system permease family.</text>
</comment>
<evidence type="ECO:0000256" key="6">
    <source>
        <dbReference type="ARBA" id="ARBA00023136"/>
    </source>
</evidence>
<evidence type="ECO:0000313" key="11">
    <source>
        <dbReference type="Proteomes" id="UP000607197"/>
    </source>
</evidence>
<dbReference type="Pfam" id="PF00528">
    <property type="entry name" value="BPD_transp_1"/>
    <property type="match status" value="1"/>
</dbReference>
<comment type="caution">
    <text evidence="10">The sequence shown here is derived from an EMBL/GenBank/DDBJ whole genome shotgun (WGS) entry which is preliminary data.</text>
</comment>
<keyword evidence="2 7" id="KW-0813">Transport</keyword>
<gene>
    <name evidence="10" type="ORF">GCM10009039_20240</name>
</gene>
<comment type="subcellular location">
    <subcellularLocation>
        <location evidence="1 7">Cell membrane</location>
        <topology evidence="1 7">Multi-pass membrane protein</topology>
    </subcellularLocation>
</comment>
<dbReference type="SUPFAM" id="SSF161098">
    <property type="entry name" value="MetI-like"/>
    <property type="match status" value="1"/>
</dbReference>
<dbReference type="Gene3D" id="1.10.3720.10">
    <property type="entry name" value="MetI-like"/>
    <property type="match status" value="1"/>
</dbReference>
<reference evidence="10" key="1">
    <citation type="journal article" date="2014" name="Int. J. Syst. Evol. Microbiol.">
        <title>Complete genome sequence of Corynebacterium casei LMG S-19264T (=DSM 44701T), isolated from a smear-ripened cheese.</title>
        <authorList>
            <consortium name="US DOE Joint Genome Institute (JGI-PGF)"/>
            <person name="Walter F."/>
            <person name="Albersmeier A."/>
            <person name="Kalinowski J."/>
            <person name="Ruckert C."/>
        </authorList>
    </citation>
    <scope>NUCLEOTIDE SEQUENCE</scope>
    <source>
        <strain evidence="10">JCM 19596</strain>
    </source>
</reference>
<evidence type="ECO:0000313" key="10">
    <source>
        <dbReference type="EMBL" id="GGL61973.1"/>
    </source>
</evidence>
<reference evidence="10" key="2">
    <citation type="submission" date="2020-09" db="EMBL/GenBank/DDBJ databases">
        <authorList>
            <person name="Sun Q."/>
            <person name="Ohkuma M."/>
        </authorList>
    </citation>
    <scope>NUCLEOTIDE SEQUENCE</scope>
    <source>
        <strain evidence="10">JCM 19596</strain>
    </source>
</reference>